<name>G3AGZ0_SPAPN</name>
<feature type="compositionally biased region" description="Pro residues" evidence="1">
    <location>
        <begin position="322"/>
        <end position="332"/>
    </location>
</feature>
<dbReference type="Proteomes" id="UP000000709">
    <property type="component" value="Unassembled WGS sequence"/>
</dbReference>
<dbReference type="KEGG" id="spaa:SPAPADRAFT_57714"/>
<proteinExistence type="predicted"/>
<dbReference type="OrthoDB" id="2587563at2759"/>
<feature type="compositionally biased region" description="Low complexity" evidence="1">
    <location>
        <begin position="363"/>
        <end position="373"/>
    </location>
</feature>
<dbReference type="HOGENOM" id="CLU_031125_0_0_1"/>
<dbReference type="RefSeq" id="XP_007372075.1">
    <property type="nucleotide sequence ID" value="XM_007372013.1"/>
</dbReference>
<evidence type="ECO:0000313" key="2">
    <source>
        <dbReference type="EMBL" id="EGW34663.1"/>
    </source>
</evidence>
<keyword evidence="3" id="KW-1185">Reference proteome</keyword>
<organism evidence="3">
    <name type="scientific">Spathaspora passalidarum (strain NRRL Y-27907 / 11-Y1)</name>
    <dbReference type="NCBI Taxonomy" id="619300"/>
    <lineage>
        <taxon>Eukaryota</taxon>
        <taxon>Fungi</taxon>
        <taxon>Dikarya</taxon>
        <taxon>Ascomycota</taxon>
        <taxon>Saccharomycotina</taxon>
        <taxon>Pichiomycetes</taxon>
        <taxon>Debaryomycetaceae</taxon>
        <taxon>Spathaspora</taxon>
    </lineage>
</organism>
<sequence>MSGVIISNLPPPLSGSTGTTATAYTIKLNNEIISHLKNCLHKGITAKLVVKGGNYSIKISESLEFPCMKSPENLNVDIYSIASASANKHVYNGRIAAKLNVITDTRKIKQYTANANLAVSSPKPLSRSSPSPSIIVSTSTRPHANIDYTAFRTSTGDPDIVKKFIYLLALGPICSSRIAEIMHYENLKSLLDEYAQVYDPRDSFIEDDVFPSQDLSDDKVKQDPQYILKDKTYKELRPWKWNYSAYERDLIIGNINHALTRLGYSQTHPLRRKLCDQDGDKDEKPTTPLNAERSSGLGGGMLISKNAFKRAATDSPLISHSTPPPPPPPPAPVIKTDSQKRKLSSSSTSSDEEPQKKLKLEFSSASSSSSSSSSEEDRPNPVPPPAKKLDYYTNLAIKFKFKYKEYESLYLRLKQESKKDQESKKELVKLFEMHQLLSQWKKLLWDYDRDQKQKVNVMNLNKHKVSRSTSRTERADNVKRSVSPPKRRKVLDY</sequence>
<dbReference type="InParanoid" id="G3AGZ0"/>
<evidence type="ECO:0000256" key="1">
    <source>
        <dbReference type="SAM" id="MobiDB-lite"/>
    </source>
</evidence>
<feature type="region of interest" description="Disordered" evidence="1">
    <location>
        <begin position="313"/>
        <end position="388"/>
    </location>
</feature>
<feature type="region of interest" description="Disordered" evidence="1">
    <location>
        <begin position="274"/>
        <end position="301"/>
    </location>
</feature>
<dbReference type="eggNOG" id="ENOG502SBHF">
    <property type="taxonomic scope" value="Eukaryota"/>
</dbReference>
<dbReference type="AlphaFoldDB" id="G3AGZ0"/>
<feature type="region of interest" description="Disordered" evidence="1">
    <location>
        <begin position="464"/>
        <end position="493"/>
    </location>
</feature>
<dbReference type="EMBL" id="GL996499">
    <property type="protein sequence ID" value="EGW34663.1"/>
    <property type="molecule type" value="Genomic_DNA"/>
</dbReference>
<feature type="compositionally biased region" description="Basic and acidic residues" evidence="1">
    <location>
        <begin position="274"/>
        <end position="285"/>
    </location>
</feature>
<feature type="compositionally biased region" description="Basic and acidic residues" evidence="1">
    <location>
        <begin position="470"/>
        <end position="479"/>
    </location>
</feature>
<reference evidence="2 3" key="1">
    <citation type="journal article" date="2011" name="Proc. Natl. Acad. Sci. U.S.A.">
        <title>Comparative genomics of xylose-fermenting fungi for enhanced biofuel production.</title>
        <authorList>
            <person name="Wohlbach D.J."/>
            <person name="Kuo A."/>
            <person name="Sato T.K."/>
            <person name="Potts K.M."/>
            <person name="Salamov A.A."/>
            <person name="LaButti K.M."/>
            <person name="Sun H."/>
            <person name="Clum A."/>
            <person name="Pangilinan J.L."/>
            <person name="Lindquist E.A."/>
            <person name="Lucas S."/>
            <person name="Lapidus A."/>
            <person name="Jin M."/>
            <person name="Gunawan C."/>
            <person name="Balan V."/>
            <person name="Dale B.E."/>
            <person name="Jeffries T.W."/>
            <person name="Zinkel R."/>
            <person name="Barry K.W."/>
            <person name="Grigoriev I.V."/>
            <person name="Gasch A.P."/>
        </authorList>
    </citation>
    <scope>NUCLEOTIDE SEQUENCE [LARGE SCALE GENOMIC DNA]</scope>
    <source>
        <strain evidence="3">NRRL Y-27907 / 11-Y1</strain>
    </source>
</reference>
<dbReference type="OMA" id="HTSPNIA"/>
<gene>
    <name evidence="2" type="ORF">SPAPADRAFT_57714</name>
</gene>
<dbReference type="GeneID" id="18872165"/>
<protein>
    <submittedName>
        <fullName evidence="2">Uncharacterized protein</fullName>
    </submittedName>
</protein>
<evidence type="ECO:0000313" key="3">
    <source>
        <dbReference type="Proteomes" id="UP000000709"/>
    </source>
</evidence>
<accession>G3AGZ0</accession>